<dbReference type="GO" id="GO:0003735">
    <property type="term" value="F:structural constituent of ribosome"/>
    <property type="evidence" value="ECO:0007669"/>
    <property type="project" value="TreeGrafter"/>
</dbReference>
<evidence type="ECO:0000256" key="2">
    <source>
        <dbReference type="ARBA" id="ARBA00022884"/>
    </source>
</evidence>
<keyword evidence="9" id="KW-1185">Reference proteome</keyword>
<evidence type="ECO:0000313" key="9">
    <source>
        <dbReference type="Proteomes" id="UP000007800"/>
    </source>
</evidence>
<dbReference type="InterPro" id="IPR036919">
    <property type="entry name" value="Ribo_uL30_ferredoxin-like_sf"/>
</dbReference>
<dbReference type="GO" id="GO:0003723">
    <property type="term" value="F:RNA binding"/>
    <property type="evidence" value="ECO:0007669"/>
    <property type="project" value="UniProtKB-KW"/>
</dbReference>
<reference evidence="8 9" key="1">
    <citation type="submission" date="2008-07" db="EMBL/GenBank/DDBJ databases">
        <authorList>
            <person name="El-Sayed N."/>
            <person name="Caler E."/>
            <person name="Inman J."/>
            <person name="Amedeo P."/>
            <person name="Hass B."/>
            <person name="Wortman J."/>
        </authorList>
    </citation>
    <scope>NUCLEOTIDE SEQUENCE [LARGE SCALE GENOMIC DNA]</scope>
    <source>
        <strain evidence="9">ATCC 50983 / TXsc</strain>
    </source>
</reference>
<comment type="similarity">
    <text evidence="1">Belongs to the universal ribosomal protein uL30 family.</text>
</comment>
<dbReference type="Gene3D" id="3.30.1390.20">
    <property type="entry name" value="Ribosomal protein L30, ferredoxin-like fold domain"/>
    <property type="match status" value="1"/>
</dbReference>
<name>C5KS67_PERM5</name>
<dbReference type="PANTHER" id="PTHR11524">
    <property type="entry name" value="60S RIBOSOMAL PROTEIN L7"/>
    <property type="match status" value="1"/>
</dbReference>
<dbReference type="InterPro" id="IPR016082">
    <property type="entry name" value="Ribosomal_uL30_ferredoxin-like"/>
</dbReference>
<dbReference type="AlphaFoldDB" id="C5KS67"/>
<dbReference type="InParanoid" id="C5KS67"/>
<dbReference type="FunFam" id="1.10.15.30:FF:000001">
    <property type="entry name" value="60S ribosomal protein L7"/>
    <property type="match status" value="1"/>
</dbReference>
<dbReference type="OrthoDB" id="28644at2759"/>
<dbReference type="OMA" id="SYYVDAQ"/>
<keyword evidence="3 8" id="KW-0689">Ribosomal protein</keyword>
<dbReference type="Pfam" id="PF08079">
    <property type="entry name" value="Ribosomal_L30_N"/>
    <property type="match status" value="1"/>
</dbReference>
<feature type="coiled-coil region" evidence="5">
    <location>
        <begin position="38"/>
        <end position="93"/>
    </location>
</feature>
<evidence type="ECO:0000313" key="8">
    <source>
        <dbReference type="EMBL" id="EER12648.1"/>
    </source>
</evidence>
<dbReference type="GO" id="GO:0000463">
    <property type="term" value="P:maturation of LSU-rRNA from tricistronic rRNA transcript (SSU-rRNA, 5.8S rRNA, LSU-rRNA)"/>
    <property type="evidence" value="ECO:0007669"/>
    <property type="project" value="TreeGrafter"/>
</dbReference>
<keyword evidence="4" id="KW-0687">Ribonucleoprotein</keyword>
<accession>C5KS67</accession>
<dbReference type="CDD" id="cd01657">
    <property type="entry name" value="Ribosomal_L7_archeal_euk"/>
    <property type="match status" value="1"/>
</dbReference>
<dbReference type="GeneID" id="9058519"/>
<dbReference type="GO" id="GO:0022625">
    <property type="term" value="C:cytosolic large ribosomal subunit"/>
    <property type="evidence" value="ECO:0007669"/>
    <property type="project" value="TreeGrafter"/>
</dbReference>
<evidence type="ECO:0000256" key="5">
    <source>
        <dbReference type="SAM" id="Coils"/>
    </source>
</evidence>
<organism evidence="9">
    <name type="scientific">Perkinsus marinus (strain ATCC 50983 / TXsc)</name>
    <dbReference type="NCBI Taxonomy" id="423536"/>
    <lineage>
        <taxon>Eukaryota</taxon>
        <taxon>Sar</taxon>
        <taxon>Alveolata</taxon>
        <taxon>Perkinsozoa</taxon>
        <taxon>Perkinsea</taxon>
        <taxon>Perkinsida</taxon>
        <taxon>Perkinsidae</taxon>
        <taxon>Perkinsus</taxon>
    </lineage>
</organism>
<dbReference type="InterPro" id="IPR012988">
    <property type="entry name" value="Ribosomal_uL30_N_euk"/>
</dbReference>
<evidence type="ECO:0000259" key="7">
    <source>
        <dbReference type="Pfam" id="PF08079"/>
    </source>
</evidence>
<dbReference type="InterPro" id="IPR018038">
    <property type="entry name" value="Ribosomal_uL30_CS"/>
</dbReference>
<dbReference type="EMBL" id="GG675975">
    <property type="protein sequence ID" value="EER12648.1"/>
    <property type="molecule type" value="Genomic_DNA"/>
</dbReference>
<evidence type="ECO:0000256" key="1">
    <source>
        <dbReference type="ARBA" id="ARBA00007594"/>
    </source>
</evidence>
<feature type="domain" description="Large ribosomal subunit protein uL30 N-terminal eukaryotes" evidence="7">
    <location>
        <begin position="33"/>
        <end position="104"/>
    </location>
</feature>
<dbReference type="Proteomes" id="UP000007800">
    <property type="component" value="Unassembled WGS sequence"/>
</dbReference>
<dbReference type="InterPro" id="IPR005998">
    <property type="entry name" value="Ribosomal_uL30_euk"/>
</dbReference>
<gene>
    <name evidence="8" type="ORF">Pmar_PMAR002455</name>
</gene>
<dbReference type="Pfam" id="PF00327">
    <property type="entry name" value="Ribosomal_L30"/>
    <property type="match status" value="1"/>
</dbReference>
<dbReference type="FunCoup" id="C5KS67">
    <property type="interactions" value="822"/>
</dbReference>
<dbReference type="FunFam" id="3.30.1390.20:FF:000003">
    <property type="entry name" value="60S ribosomal protein L7"/>
    <property type="match status" value="1"/>
</dbReference>
<proteinExistence type="inferred from homology"/>
<dbReference type="SUPFAM" id="SSF55129">
    <property type="entry name" value="Ribosomal protein L30p/L7e"/>
    <property type="match status" value="1"/>
</dbReference>
<dbReference type="NCBIfam" id="TIGR01310">
    <property type="entry name" value="uL30_euk"/>
    <property type="match status" value="1"/>
</dbReference>
<evidence type="ECO:0000256" key="4">
    <source>
        <dbReference type="ARBA" id="ARBA00023274"/>
    </source>
</evidence>
<dbReference type="Gene3D" id="1.10.15.30">
    <property type="match status" value="1"/>
</dbReference>
<dbReference type="RefSeq" id="XP_002780853.1">
    <property type="nucleotide sequence ID" value="XM_002780807.1"/>
</dbReference>
<keyword evidence="2" id="KW-0694">RNA-binding</keyword>
<dbReference type="PROSITE" id="PS00634">
    <property type="entry name" value="RIBOSOMAL_L30"/>
    <property type="match status" value="1"/>
</dbReference>
<evidence type="ECO:0000259" key="6">
    <source>
        <dbReference type="Pfam" id="PF00327"/>
    </source>
</evidence>
<sequence>MSLTPKDKLYPYSQEMADRYLLASNLPAESTRVPERSAKKFQAQAELKEQKLAAIAANKKTNRASRNALKLRALKYQKEYKSEERRLIGLRREAKKFGNYFVEPEEKLVFVVRLAGINKLAPKPRKILQLLRLRQLNNGVFVKVNGPMMQMLRTVAPYVAFGYPSVSTVRELIYKRGYGKINKSRIPLNDNKLIDEKLGQFGIHGMEDLIHEIYTVGPHFKEANNFLWPFKLSSPKGGFIRKRHGFNELRGGDWGNREQFMNNLIKRMN</sequence>
<dbReference type="InterPro" id="IPR035808">
    <property type="entry name" value="Ribosomal_uL30_euk_arc"/>
</dbReference>
<evidence type="ECO:0000256" key="3">
    <source>
        <dbReference type="ARBA" id="ARBA00022980"/>
    </source>
</evidence>
<dbReference type="InterPro" id="IPR039699">
    <property type="entry name" value="Ribosomal_uL30"/>
</dbReference>
<keyword evidence="5" id="KW-0175">Coiled coil</keyword>
<dbReference type="PANTHER" id="PTHR11524:SF16">
    <property type="entry name" value="LARGE RIBOSOMAL SUBUNIT PROTEIN UL30"/>
    <property type="match status" value="1"/>
</dbReference>
<protein>
    <submittedName>
        <fullName evidence="8">60S ribosomal protein L7, putative</fullName>
    </submittedName>
</protein>
<feature type="domain" description="Large ribosomal subunit protein uL30-like ferredoxin-like fold" evidence="6">
    <location>
        <begin position="109"/>
        <end position="159"/>
    </location>
</feature>